<dbReference type="Proteomes" id="UP000310108">
    <property type="component" value="Unassembled WGS sequence"/>
</dbReference>
<protein>
    <submittedName>
        <fullName evidence="1">Uncharacterized protein</fullName>
    </submittedName>
</protein>
<keyword evidence="2" id="KW-1185">Reference proteome</keyword>
<proteinExistence type="predicted"/>
<dbReference type="AlphaFoldDB" id="A0A4U6XBK8"/>
<gene>
    <name evidence="1" type="ORF">CTA1_2783</name>
</gene>
<accession>A0A4U6XBK8</accession>
<organism evidence="1 2">
    <name type="scientific">Colletotrichum tanaceti</name>
    <dbReference type="NCBI Taxonomy" id="1306861"/>
    <lineage>
        <taxon>Eukaryota</taxon>
        <taxon>Fungi</taxon>
        <taxon>Dikarya</taxon>
        <taxon>Ascomycota</taxon>
        <taxon>Pezizomycotina</taxon>
        <taxon>Sordariomycetes</taxon>
        <taxon>Hypocreomycetidae</taxon>
        <taxon>Glomerellales</taxon>
        <taxon>Glomerellaceae</taxon>
        <taxon>Colletotrichum</taxon>
        <taxon>Colletotrichum destructivum species complex</taxon>
    </lineage>
</organism>
<comment type="caution">
    <text evidence="1">The sequence shown here is derived from an EMBL/GenBank/DDBJ whole genome shotgun (WGS) entry which is preliminary data.</text>
</comment>
<evidence type="ECO:0000313" key="1">
    <source>
        <dbReference type="EMBL" id="TKW51117.1"/>
    </source>
</evidence>
<reference evidence="1 2" key="1">
    <citation type="journal article" date="2019" name="PLoS ONE">
        <title>Comparative genome analysis indicates high evolutionary potential of pathogenicity genes in Colletotrichum tanaceti.</title>
        <authorList>
            <person name="Lelwala R.V."/>
            <person name="Korhonen P.K."/>
            <person name="Young N.D."/>
            <person name="Scott J.B."/>
            <person name="Ades P.A."/>
            <person name="Gasser R.B."/>
            <person name="Taylor P.W.J."/>
        </authorList>
    </citation>
    <scope>NUCLEOTIDE SEQUENCE [LARGE SCALE GENOMIC DNA]</scope>
    <source>
        <strain evidence="1">BRIP57314</strain>
    </source>
</reference>
<sequence>MRLSIWSTVYADPFVFCSPTTAVPSAAPTATFHPNSSLSLPSWMPLSVDSSLRQMSPASSWPSGMNVTVSSPALALLTRCWAPAATRDCGEVASTRRVMDRIGTSAAAVPAAMTSEKTYHSLLDLPAEAARNVLDAVARDAVDDALGVRHDERDVVVALLLDADEAARAELVNVLVPDAVEVQRDAVALGAGAVAEAQDGRVVAADLGVPRAVGGGAVKVVEDEGVDRVGAVVDARGDDEDGEDVLLGRVQAELGRRAVQLRADVHGGARLVGRDVAGVEGDGGLAGGEEEVLGHAGHGGDVGRVLQAHGVLARAEDVDGLVPGGAEGLEALLRAGAMPWMRMKGSATNLRGVHWPVETE</sequence>
<dbReference type="EMBL" id="PJEX01000333">
    <property type="protein sequence ID" value="TKW51117.1"/>
    <property type="molecule type" value="Genomic_DNA"/>
</dbReference>
<name>A0A4U6XBK8_9PEZI</name>
<evidence type="ECO:0000313" key="2">
    <source>
        <dbReference type="Proteomes" id="UP000310108"/>
    </source>
</evidence>